<evidence type="ECO:0000313" key="3">
    <source>
        <dbReference type="EMBL" id="MBB3926001.1"/>
    </source>
</evidence>
<organism evidence="3 4">
    <name type="scientific">Sphingobium jiangsuense</name>
    <dbReference type="NCBI Taxonomy" id="870476"/>
    <lineage>
        <taxon>Bacteria</taxon>
        <taxon>Pseudomonadati</taxon>
        <taxon>Pseudomonadota</taxon>
        <taxon>Alphaproteobacteria</taxon>
        <taxon>Sphingomonadales</taxon>
        <taxon>Sphingomonadaceae</taxon>
        <taxon>Sphingobium</taxon>
    </lineage>
</organism>
<evidence type="ECO:0000259" key="2">
    <source>
        <dbReference type="Pfam" id="PF01557"/>
    </source>
</evidence>
<dbReference type="Gene3D" id="3.90.850.10">
    <property type="entry name" value="Fumarylacetoacetase-like, C-terminal domain"/>
    <property type="match status" value="1"/>
</dbReference>
<dbReference type="GO" id="GO:0005737">
    <property type="term" value="C:cytoplasm"/>
    <property type="evidence" value="ECO:0007669"/>
    <property type="project" value="TreeGrafter"/>
</dbReference>
<dbReference type="SUPFAM" id="SSF56529">
    <property type="entry name" value="FAH"/>
    <property type="match status" value="1"/>
</dbReference>
<accession>A0A7W6BJ44</accession>
<keyword evidence="4" id="KW-1185">Reference proteome</keyword>
<dbReference type="GO" id="GO:0008684">
    <property type="term" value="F:2-oxopent-4-enoate hydratase activity"/>
    <property type="evidence" value="ECO:0007669"/>
    <property type="project" value="TreeGrafter"/>
</dbReference>
<dbReference type="PANTHER" id="PTHR30143:SF0">
    <property type="entry name" value="2-KETO-4-PENTENOATE HYDRATASE"/>
    <property type="match status" value="1"/>
</dbReference>
<dbReference type="AlphaFoldDB" id="A0A7W6BJ44"/>
<keyword evidence="1" id="KW-0456">Lyase</keyword>
<dbReference type="RefSeq" id="WP_188071560.1">
    <property type="nucleotide sequence ID" value="NZ_BSPS01000004.1"/>
</dbReference>
<comment type="caution">
    <text evidence="3">The sequence shown here is derived from an EMBL/GenBank/DDBJ whole genome shotgun (WGS) entry which is preliminary data.</text>
</comment>
<reference evidence="3 4" key="1">
    <citation type="submission" date="2020-08" db="EMBL/GenBank/DDBJ databases">
        <title>Genomic Encyclopedia of Type Strains, Phase IV (KMG-IV): sequencing the most valuable type-strain genomes for metagenomic binning, comparative biology and taxonomic classification.</title>
        <authorList>
            <person name="Goeker M."/>
        </authorList>
    </citation>
    <scope>NUCLEOTIDE SEQUENCE [LARGE SCALE GENOMIC DNA]</scope>
    <source>
        <strain evidence="3 4">DSM 26189</strain>
    </source>
</reference>
<protein>
    <submittedName>
        <fullName evidence="3">2-keto-4-pentenoate hydratase</fullName>
    </submittedName>
</protein>
<dbReference type="InterPro" id="IPR036663">
    <property type="entry name" value="Fumarylacetoacetase_C_sf"/>
</dbReference>
<dbReference type="EMBL" id="JACIDT010000005">
    <property type="protein sequence ID" value="MBB3926001.1"/>
    <property type="molecule type" value="Genomic_DNA"/>
</dbReference>
<feature type="domain" description="Fumarylacetoacetase-like C-terminal" evidence="2">
    <location>
        <begin position="98"/>
        <end position="263"/>
    </location>
</feature>
<sequence>MTKAATVRTRADRLRAAARALAAAERERRPIPPITRSIPDLTEDEAYAVARMRGAETGRGSLGYKLGYTSAAMRAQMGIEEPNHGVLLEGSAIAGDMPVPLDRLIHPLVEPEITVLMGRDLGGPGVDGDEAWDAVDMVFPSLEIVDTRYESYSFAALDNIADNSSAACFVLGDGVPRREVAEPGGRAVRLERDGQSVDRGSSSDAMGGPALALAWLANRLARTGSCLRAGQLVMTGGLTRAYPARAGSRFSASFDGLGSVAAQF</sequence>
<gene>
    <name evidence="3" type="ORF">GGR43_001716</name>
</gene>
<evidence type="ECO:0000256" key="1">
    <source>
        <dbReference type="ARBA" id="ARBA00023239"/>
    </source>
</evidence>
<dbReference type="Proteomes" id="UP000571950">
    <property type="component" value="Unassembled WGS sequence"/>
</dbReference>
<evidence type="ECO:0000313" key="4">
    <source>
        <dbReference type="Proteomes" id="UP000571950"/>
    </source>
</evidence>
<dbReference type="PANTHER" id="PTHR30143">
    <property type="entry name" value="ACID HYDRATASE"/>
    <property type="match status" value="1"/>
</dbReference>
<proteinExistence type="predicted"/>
<name>A0A7W6BJ44_9SPHN</name>
<dbReference type="InterPro" id="IPR011234">
    <property type="entry name" value="Fumarylacetoacetase-like_C"/>
</dbReference>
<dbReference type="Pfam" id="PF01557">
    <property type="entry name" value="FAA_hydrolase"/>
    <property type="match status" value="1"/>
</dbReference>
<dbReference type="InterPro" id="IPR050772">
    <property type="entry name" value="Hydratase-Decarb/MhpD_sf"/>
</dbReference>